<proteinExistence type="predicted"/>
<name>A0A7W6RJH1_9HYPH</name>
<sequence length="123" mass="13808">MNVPTIDPAAIVSRNRLLRPRTEKLWSLLYRVKPTSIVGRLTASDRLPASLMSAPEGWDQKLPARHSEQGGDDADDEAPCDPGDELRRTLKERLACGSVMSKNEGRRDHDQKDADHLVERVRP</sequence>
<evidence type="ECO:0000313" key="2">
    <source>
        <dbReference type="EMBL" id="MBB4273643.1"/>
    </source>
</evidence>
<gene>
    <name evidence="2" type="ORF">GGE12_001397</name>
</gene>
<evidence type="ECO:0000313" key="3">
    <source>
        <dbReference type="Proteomes" id="UP000533641"/>
    </source>
</evidence>
<accession>A0A7W6RJH1</accession>
<comment type="caution">
    <text evidence="2">The sequence shown here is derived from an EMBL/GenBank/DDBJ whole genome shotgun (WGS) entry which is preliminary data.</text>
</comment>
<feature type="region of interest" description="Disordered" evidence="1">
    <location>
        <begin position="52"/>
        <end position="123"/>
    </location>
</feature>
<reference evidence="2 3" key="1">
    <citation type="submission" date="2020-08" db="EMBL/GenBank/DDBJ databases">
        <title>Genomic Encyclopedia of Type Strains, Phase IV (KMG-V): Genome sequencing to study the core and pangenomes of soil and plant-associated prokaryotes.</title>
        <authorList>
            <person name="Whitman W."/>
        </authorList>
    </citation>
    <scope>NUCLEOTIDE SEQUENCE [LARGE SCALE GENOMIC DNA]</scope>
    <source>
        <strain evidence="2 3">SEMIA 402</strain>
    </source>
</reference>
<dbReference type="Proteomes" id="UP000533641">
    <property type="component" value="Unassembled WGS sequence"/>
</dbReference>
<feature type="compositionally biased region" description="Basic and acidic residues" evidence="1">
    <location>
        <begin position="84"/>
        <end position="94"/>
    </location>
</feature>
<protein>
    <submittedName>
        <fullName evidence="2">Uncharacterized protein</fullName>
    </submittedName>
</protein>
<dbReference type="EMBL" id="JACIGM010000002">
    <property type="protein sequence ID" value="MBB4273643.1"/>
    <property type="molecule type" value="Genomic_DNA"/>
</dbReference>
<feature type="compositionally biased region" description="Acidic residues" evidence="1">
    <location>
        <begin position="70"/>
        <end position="83"/>
    </location>
</feature>
<organism evidence="2 3">
    <name type="scientific">Rhizobium mongolense</name>
    <dbReference type="NCBI Taxonomy" id="57676"/>
    <lineage>
        <taxon>Bacteria</taxon>
        <taxon>Pseudomonadati</taxon>
        <taxon>Pseudomonadota</taxon>
        <taxon>Alphaproteobacteria</taxon>
        <taxon>Hyphomicrobiales</taxon>
        <taxon>Rhizobiaceae</taxon>
        <taxon>Rhizobium/Agrobacterium group</taxon>
        <taxon>Rhizobium</taxon>
    </lineage>
</organism>
<dbReference type="AlphaFoldDB" id="A0A7W6RJH1"/>
<feature type="compositionally biased region" description="Basic and acidic residues" evidence="1">
    <location>
        <begin position="103"/>
        <end position="123"/>
    </location>
</feature>
<evidence type="ECO:0000256" key="1">
    <source>
        <dbReference type="SAM" id="MobiDB-lite"/>
    </source>
</evidence>